<sequence>ILVACKKYHSHVWGNTHLVVETDHKPLENIFKKPLHKAPARLQRILFEIMPYNPHVKYKLGKELFIADTLSRDIKNSPEPDQNPTITIHVAIPFSNTKLEQLIKAVNEDPVLTQIKNLILDGWPENKKLLPEEIQNYFSFREELGVYENLIVKGEQIVIPQIMVPTLLKEIHRSHKGVEGSIKLARENVFWPKMALDIKLYVESCRTCQALQKSKPMEQITTGEIPERPWQVVASDLFNLNHRDFLIIADSYSGFFDFVELKSCTSAAVINQMKRWFSTFGIPDQINSDGGPQYSSHEFREFLQSWEIRHRVSSPEFARSNGLAERYVQEAKLLLKKCQKENSDPFLALLNHRNTPRGNIGSPVQRLMGRRTKTLLPCLPSSLQPRLINPEEVCQSLNKMHENEKIAADKGKTAPMMFSSGDQVMWRKAPRNWVPAEVIVRQGNSNSYVIQTADGAKYRRNSWFLQPRHDRKSVGKEGETPSPDLCKSRSSVPPQSSPPEAKVMTSPTPAPKSIAKSSSPQGSPISAAVPTTLQPSNETRTASGRLVKPPKRLYFD</sequence>
<feature type="compositionally biased region" description="Low complexity" evidence="2">
    <location>
        <begin position="511"/>
        <end position="520"/>
    </location>
</feature>
<feature type="non-terminal residue" evidence="4">
    <location>
        <position position="1"/>
    </location>
</feature>
<dbReference type="GO" id="GO:0015074">
    <property type="term" value="P:DNA integration"/>
    <property type="evidence" value="ECO:0007669"/>
    <property type="project" value="InterPro"/>
</dbReference>
<evidence type="ECO:0000256" key="2">
    <source>
        <dbReference type="SAM" id="MobiDB-lite"/>
    </source>
</evidence>
<feature type="compositionally biased region" description="Polar residues" evidence="2">
    <location>
        <begin position="521"/>
        <end position="542"/>
    </location>
</feature>
<feature type="domain" description="Integrase catalytic" evidence="3">
    <location>
        <begin position="225"/>
        <end position="388"/>
    </location>
</feature>
<gene>
    <name evidence="4" type="ORF">CM83_12458</name>
</gene>
<dbReference type="PANTHER" id="PTHR37984:SF8">
    <property type="entry name" value="CCHC-TYPE DOMAIN-CONTAINING PROTEIN"/>
    <property type="match status" value="1"/>
</dbReference>
<evidence type="ECO:0000256" key="1">
    <source>
        <dbReference type="ARBA" id="ARBA00012493"/>
    </source>
</evidence>
<dbReference type="FunFam" id="3.30.420.10:FF:000063">
    <property type="entry name" value="Retrovirus-related Pol polyprotein from transposon 297-like Protein"/>
    <property type="match status" value="1"/>
</dbReference>
<dbReference type="PROSITE" id="PS50994">
    <property type="entry name" value="INTEGRASE"/>
    <property type="match status" value="1"/>
</dbReference>
<dbReference type="PANTHER" id="PTHR37984">
    <property type="entry name" value="PROTEIN CBG26694"/>
    <property type="match status" value="1"/>
</dbReference>
<name>A0A0A9WX49_LYGHE</name>
<dbReference type="InterPro" id="IPR036397">
    <property type="entry name" value="RNaseH_sf"/>
</dbReference>
<dbReference type="GO" id="GO:0003676">
    <property type="term" value="F:nucleic acid binding"/>
    <property type="evidence" value="ECO:0007669"/>
    <property type="project" value="InterPro"/>
</dbReference>
<dbReference type="InterPro" id="IPR041588">
    <property type="entry name" value="Integrase_H2C2"/>
</dbReference>
<feature type="region of interest" description="Disordered" evidence="2">
    <location>
        <begin position="461"/>
        <end position="556"/>
    </location>
</feature>
<dbReference type="AlphaFoldDB" id="A0A0A9WX49"/>
<accession>A0A0A9WX49</accession>
<dbReference type="GO" id="GO:0003964">
    <property type="term" value="F:RNA-directed DNA polymerase activity"/>
    <property type="evidence" value="ECO:0007669"/>
    <property type="project" value="UniProtKB-EC"/>
</dbReference>
<proteinExistence type="predicted"/>
<evidence type="ECO:0000259" key="3">
    <source>
        <dbReference type="PROSITE" id="PS50994"/>
    </source>
</evidence>
<dbReference type="FunFam" id="1.10.340.70:FF:000003">
    <property type="entry name" value="Protein CBG25708"/>
    <property type="match status" value="1"/>
</dbReference>
<dbReference type="Pfam" id="PF17921">
    <property type="entry name" value="Integrase_H2C2"/>
    <property type="match status" value="1"/>
</dbReference>
<dbReference type="InterPro" id="IPR050951">
    <property type="entry name" value="Retrovirus_Pol_polyprotein"/>
</dbReference>
<evidence type="ECO:0000313" key="4">
    <source>
        <dbReference type="EMBL" id="JAG12334.1"/>
    </source>
</evidence>
<dbReference type="EMBL" id="GBHO01031270">
    <property type="protein sequence ID" value="JAG12334.1"/>
    <property type="molecule type" value="Transcribed_RNA"/>
</dbReference>
<reference evidence="4" key="1">
    <citation type="journal article" date="2014" name="PLoS ONE">
        <title>Transcriptome-Based Identification of ABC Transporters in the Western Tarnished Plant Bug Lygus hesperus.</title>
        <authorList>
            <person name="Hull J.J."/>
            <person name="Chaney K."/>
            <person name="Geib S.M."/>
            <person name="Fabrick J.A."/>
            <person name="Brent C.S."/>
            <person name="Walsh D."/>
            <person name="Lavine L.C."/>
        </authorList>
    </citation>
    <scope>NUCLEOTIDE SEQUENCE</scope>
</reference>
<dbReference type="InterPro" id="IPR012337">
    <property type="entry name" value="RNaseH-like_sf"/>
</dbReference>
<organism evidence="4">
    <name type="scientific">Lygus hesperus</name>
    <name type="common">Western plant bug</name>
    <dbReference type="NCBI Taxonomy" id="30085"/>
    <lineage>
        <taxon>Eukaryota</taxon>
        <taxon>Metazoa</taxon>
        <taxon>Ecdysozoa</taxon>
        <taxon>Arthropoda</taxon>
        <taxon>Hexapoda</taxon>
        <taxon>Insecta</taxon>
        <taxon>Pterygota</taxon>
        <taxon>Neoptera</taxon>
        <taxon>Paraneoptera</taxon>
        <taxon>Hemiptera</taxon>
        <taxon>Heteroptera</taxon>
        <taxon>Panheteroptera</taxon>
        <taxon>Cimicomorpha</taxon>
        <taxon>Miridae</taxon>
        <taxon>Mirini</taxon>
        <taxon>Lygus</taxon>
    </lineage>
</organism>
<dbReference type="Gene3D" id="3.30.420.10">
    <property type="entry name" value="Ribonuclease H-like superfamily/Ribonuclease H"/>
    <property type="match status" value="1"/>
</dbReference>
<dbReference type="Gene3D" id="1.10.340.70">
    <property type="match status" value="1"/>
</dbReference>
<dbReference type="Pfam" id="PF00665">
    <property type="entry name" value="rve"/>
    <property type="match status" value="1"/>
</dbReference>
<dbReference type="EC" id="2.7.7.49" evidence="1"/>
<reference evidence="4" key="2">
    <citation type="submission" date="2014-07" db="EMBL/GenBank/DDBJ databases">
        <authorList>
            <person name="Hull J."/>
        </authorList>
    </citation>
    <scope>NUCLEOTIDE SEQUENCE</scope>
</reference>
<dbReference type="InterPro" id="IPR001584">
    <property type="entry name" value="Integrase_cat-core"/>
</dbReference>
<protein>
    <recommendedName>
        <fullName evidence="1">RNA-directed DNA polymerase</fullName>
        <ecNumber evidence="1">2.7.7.49</ecNumber>
    </recommendedName>
</protein>
<dbReference type="SUPFAM" id="SSF53098">
    <property type="entry name" value="Ribonuclease H-like"/>
    <property type="match status" value="1"/>
</dbReference>